<evidence type="ECO:0000259" key="3">
    <source>
        <dbReference type="Pfam" id="PF13359"/>
    </source>
</evidence>
<dbReference type="GO" id="GO:0046872">
    <property type="term" value="F:metal ion binding"/>
    <property type="evidence" value="ECO:0007669"/>
    <property type="project" value="UniProtKB-KW"/>
</dbReference>
<name>A0A2U1IVI2_SMIAN</name>
<dbReference type="Pfam" id="PF13359">
    <property type="entry name" value="DDE_Tnp_4"/>
    <property type="match status" value="1"/>
</dbReference>
<protein>
    <recommendedName>
        <fullName evidence="3">DDE Tnp4 domain-containing protein</fullName>
    </recommendedName>
</protein>
<evidence type="ECO:0000256" key="2">
    <source>
        <dbReference type="ARBA" id="ARBA00022723"/>
    </source>
</evidence>
<sequence>MKFNNFPETALVIDASVQECSRFAANFRDSKVLFSGKHHKLDTYKQFLIKSSEEQQPDKPRYWSIMADLGYIGMNRYIPCILPEKGLNLSQENHNYNVRLASARIICENYYGRLKNIWGAARLKVRTLLELYKVFTTSAFVLLTNMLV</sequence>
<reference evidence="4 5" key="1">
    <citation type="journal article" date="2018" name="MBio">
        <title>Comparative Genomics Reveals the Core Gene Toolbox for the Fungus-Insect Symbiosis.</title>
        <authorList>
            <person name="Wang Y."/>
            <person name="Stata M."/>
            <person name="Wang W."/>
            <person name="Stajich J.E."/>
            <person name="White M.M."/>
            <person name="Moncalvo J.M."/>
        </authorList>
    </citation>
    <scope>NUCLEOTIDE SEQUENCE [LARGE SCALE GENOMIC DNA]</scope>
    <source>
        <strain evidence="4 5">AUS-126-30</strain>
    </source>
</reference>
<comment type="caution">
    <text evidence="4">The sequence shown here is derived from an EMBL/GenBank/DDBJ whole genome shotgun (WGS) entry which is preliminary data.</text>
</comment>
<comment type="cofactor">
    <cofactor evidence="1">
        <name>a divalent metal cation</name>
        <dbReference type="ChEBI" id="CHEBI:60240"/>
    </cofactor>
</comment>
<dbReference type="AlphaFoldDB" id="A0A2U1IVI2"/>
<feature type="domain" description="DDE Tnp4" evidence="3">
    <location>
        <begin position="61"/>
        <end position="135"/>
    </location>
</feature>
<dbReference type="Proteomes" id="UP000245591">
    <property type="component" value="Unassembled WGS sequence"/>
</dbReference>
<keyword evidence="5" id="KW-1185">Reference proteome</keyword>
<evidence type="ECO:0000256" key="1">
    <source>
        <dbReference type="ARBA" id="ARBA00001968"/>
    </source>
</evidence>
<accession>A0A2U1IVI2</accession>
<dbReference type="InterPro" id="IPR027806">
    <property type="entry name" value="HARBI1_dom"/>
</dbReference>
<evidence type="ECO:0000313" key="4">
    <source>
        <dbReference type="EMBL" id="PVZ96809.1"/>
    </source>
</evidence>
<keyword evidence="2" id="KW-0479">Metal-binding</keyword>
<gene>
    <name evidence="4" type="ORF">BB558_007267</name>
</gene>
<organism evidence="4 5">
    <name type="scientific">Smittium angustum</name>
    <dbReference type="NCBI Taxonomy" id="133377"/>
    <lineage>
        <taxon>Eukaryota</taxon>
        <taxon>Fungi</taxon>
        <taxon>Fungi incertae sedis</taxon>
        <taxon>Zoopagomycota</taxon>
        <taxon>Kickxellomycotina</taxon>
        <taxon>Harpellomycetes</taxon>
        <taxon>Harpellales</taxon>
        <taxon>Legeriomycetaceae</taxon>
        <taxon>Smittium</taxon>
    </lineage>
</organism>
<evidence type="ECO:0000313" key="5">
    <source>
        <dbReference type="Proteomes" id="UP000245591"/>
    </source>
</evidence>
<proteinExistence type="predicted"/>
<dbReference type="EMBL" id="MBFU01001124">
    <property type="protein sequence ID" value="PVZ96809.1"/>
    <property type="molecule type" value="Genomic_DNA"/>
</dbReference>